<protein>
    <submittedName>
        <fullName evidence="1">Uncharacterized protein</fullName>
    </submittedName>
</protein>
<gene>
    <name evidence="1" type="ORF">A3G54_01230</name>
</gene>
<name>A0A1F5Y098_9BACT</name>
<organism evidence="1 2">
    <name type="scientific">Candidatus Giovannonibacteria bacterium RIFCSPLOWO2_12_FULL_44_15</name>
    <dbReference type="NCBI Taxonomy" id="1798364"/>
    <lineage>
        <taxon>Bacteria</taxon>
        <taxon>Candidatus Giovannoniibacteriota</taxon>
    </lineage>
</organism>
<evidence type="ECO:0000313" key="2">
    <source>
        <dbReference type="Proteomes" id="UP000178894"/>
    </source>
</evidence>
<dbReference type="AlphaFoldDB" id="A0A1F5Y098"/>
<evidence type="ECO:0000313" key="1">
    <source>
        <dbReference type="EMBL" id="OGF93549.1"/>
    </source>
</evidence>
<accession>A0A1F5Y098</accession>
<comment type="caution">
    <text evidence="1">The sequence shown here is derived from an EMBL/GenBank/DDBJ whole genome shotgun (WGS) entry which is preliminary data.</text>
</comment>
<dbReference type="EMBL" id="MFIQ01000013">
    <property type="protein sequence ID" value="OGF93549.1"/>
    <property type="molecule type" value="Genomic_DNA"/>
</dbReference>
<reference evidence="1 2" key="1">
    <citation type="journal article" date="2016" name="Nat. Commun.">
        <title>Thousands of microbial genomes shed light on interconnected biogeochemical processes in an aquifer system.</title>
        <authorList>
            <person name="Anantharaman K."/>
            <person name="Brown C.T."/>
            <person name="Hug L.A."/>
            <person name="Sharon I."/>
            <person name="Castelle C.J."/>
            <person name="Probst A.J."/>
            <person name="Thomas B.C."/>
            <person name="Singh A."/>
            <person name="Wilkins M.J."/>
            <person name="Karaoz U."/>
            <person name="Brodie E.L."/>
            <person name="Williams K.H."/>
            <person name="Hubbard S.S."/>
            <person name="Banfield J.F."/>
        </authorList>
    </citation>
    <scope>NUCLEOTIDE SEQUENCE [LARGE SCALE GENOMIC DNA]</scope>
</reference>
<sequence>MDQKQKEFLDRWMAQIPKTMQLRGKVISYKKLPDDEVTEDERFQIVVESTDKLRLMTISVNEMTTEFPGYITTVHLNAKDDDLVAVWRESDDGKIHGKVTLNGSQAAHRKLSNTLWPEEKN</sequence>
<proteinExistence type="predicted"/>
<dbReference type="Proteomes" id="UP000178894">
    <property type="component" value="Unassembled WGS sequence"/>
</dbReference>
<dbReference type="STRING" id="1798364.A3G54_01230"/>